<evidence type="ECO:0000313" key="1">
    <source>
        <dbReference type="EMBL" id="EUC36723.1"/>
    </source>
</evidence>
<keyword evidence="2" id="KW-1185">Reference proteome</keyword>
<accession>W6YGH2</accession>
<gene>
    <name evidence="1" type="ORF">COCCADRAFT_87259</name>
</gene>
<proteinExistence type="predicted"/>
<dbReference type="AlphaFoldDB" id="W6YGH2"/>
<dbReference type="EMBL" id="KI964558">
    <property type="protein sequence ID" value="EUC36723.1"/>
    <property type="molecule type" value="Genomic_DNA"/>
</dbReference>
<dbReference type="HOGENOM" id="CLU_2256368_0_0_1"/>
<name>W6YGH2_COCC2</name>
<dbReference type="Proteomes" id="UP000053841">
    <property type="component" value="Unassembled WGS sequence"/>
</dbReference>
<feature type="non-terminal residue" evidence="1">
    <location>
        <position position="1"/>
    </location>
</feature>
<evidence type="ECO:0000313" key="2">
    <source>
        <dbReference type="Proteomes" id="UP000053841"/>
    </source>
</evidence>
<reference evidence="1 2" key="1">
    <citation type="journal article" date="2013" name="PLoS Genet.">
        <title>Comparative genome structure, secondary metabolite, and effector coding capacity across Cochliobolus pathogens.</title>
        <authorList>
            <person name="Condon B.J."/>
            <person name="Leng Y."/>
            <person name="Wu D."/>
            <person name="Bushley K.E."/>
            <person name="Ohm R.A."/>
            <person name="Otillar R."/>
            <person name="Martin J."/>
            <person name="Schackwitz W."/>
            <person name="Grimwood J."/>
            <person name="MohdZainudin N."/>
            <person name="Xue C."/>
            <person name="Wang R."/>
            <person name="Manning V.A."/>
            <person name="Dhillon B."/>
            <person name="Tu Z.J."/>
            <person name="Steffenson B.J."/>
            <person name="Salamov A."/>
            <person name="Sun H."/>
            <person name="Lowry S."/>
            <person name="LaButti K."/>
            <person name="Han J."/>
            <person name="Copeland A."/>
            <person name="Lindquist E."/>
            <person name="Barry K."/>
            <person name="Schmutz J."/>
            <person name="Baker S.E."/>
            <person name="Ciuffetti L.M."/>
            <person name="Grigoriev I.V."/>
            <person name="Zhong S."/>
            <person name="Turgeon B.G."/>
        </authorList>
    </citation>
    <scope>NUCLEOTIDE SEQUENCE [LARGE SCALE GENOMIC DNA]</scope>
    <source>
        <strain evidence="1 2">26-R-13</strain>
    </source>
</reference>
<organism evidence="1 2">
    <name type="scientific">Cochliobolus carbonum (strain 26-R-13)</name>
    <name type="common">Maize leaf spot fungus</name>
    <name type="synonym">Bipolaris zeicola</name>
    <dbReference type="NCBI Taxonomy" id="930089"/>
    <lineage>
        <taxon>Eukaryota</taxon>
        <taxon>Fungi</taxon>
        <taxon>Dikarya</taxon>
        <taxon>Ascomycota</taxon>
        <taxon>Pezizomycotina</taxon>
        <taxon>Dothideomycetes</taxon>
        <taxon>Pleosporomycetidae</taxon>
        <taxon>Pleosporales</taxon>
        <taxon>Pleosporineae</taxon>
        <taxon>Pleosporaceae</taxon>
        <taxon>Bipolaris</taxon>
    </lineage>
</organism>
<sequence length="104" mass="11665">HAILASSPSSNGTVATVPLADVCTLEYPRQNPKAFCYSFKNVPSRHQYLHRYAKRYCPLIHAKAEFHAPGEAAQWSVGYGVLIHPWQESASCSYCSRQYMCNSL</sequence>
<protein>
    <submittedName>
        <fullName evidence="1">Uncharacterized protein</fullName>
    </submittedName>
</protein>
<dbReference type="KEGG" id="bze:COCCADRAFT_87259"/>
<dbReference type="RefSeq" id="XP_007708952.1">
    <property type="nucleotide sequence ID" value="XM_007710762.1"/>
</dbReference>
<dbReference type="GeneID" id="19152330"/>